<feature type="domain" description="Rhamnogalacturonan lyase family 11 C-terminal" evidence="3">
    <location>
        <begin position="152"/>
        <end position="660"/>
    </location>
</feature>
<protein>
    <submittedName>
        <fullName evidence="4">Rhamnogalacturonan exolyase YesX</fullName>
    </submittedName>
</protein>
<dbReference type="Proteomes" id="UP000620156">
    <property type="component" value="Unassembled WGS sequence"/>
</dbReference>
<reference evidence="4" key="1">
    <citation type="journal article" date="2014" name="Int. J. Syst. Evol. Microbiol.">
        <title>Complete genome sequence of Corynebacterium casei LMG S-19264T (=DSM 44701T), isolated from a smear-ripened cheese.</title>
        <authorList>
            <consortium name="US DOE Joint Genome Institute (JGI-PGF)"/>
            <person name="Walter F."/>
            <person name="Albersmeier A."/>
            <person name="Kalinowski J."/>
            <person name="Ruckert C."/>
        </authorList>
    </citation>
    <scope>NUCLEOTIDE SEQUENCE</scope>
    <source>
        <strain evidence="4">JCM 3131</strain>
    </source>
</reference>
<dbReference type="EMBL" id="BMQK01000018">
    <property type="protein sequence ID" value="GGQ81361.1"/>
    <property type="molecule type" value="Genomic_DNA"/>
</dbReference>
<dbReference type="PANTHER" id="PTHR43118:SF1">
    <property type="entry name" value="RHAMNOGALACTURONAN LYASE (EUROFUNG)"/>
    <property type="match status" value="1"/>
</dbReference>
<evidence type="ECO:0000256" key="1">
    <source>
        <dbReference type="SAM" id="MobiDB-lite"/>
    </source>
</evidence>
<dbReference type="InterPro" id="IPR049366">
    <property type="entry name" value="RGL11_C"/>
</dbReference>
<dbReference type="InterPro" id="IPR028994">
    <property type="entry name" value="Integrin_alpha_N"/>
</dbReference>
<evidence type="ECO:0000259" key="3">
    <source>
        <dbReference type="Pfam" id="PF21348"/>
    </source>
</evidence>
<name>A0A918EWA7_9ACTN</name>
<dbReference type="GO" id="GO:0005975">
    <property type="term" value="P:carbohydrate metabolic process"/>
    <property type="evidence" value="ECO:0007669"/>
    <property type="project" value="UniProtKB-ARBA"/>
</dbReference>
<feature type="domain" description="Rhamnogalacturonan I lyase beta-sheet" evidence="2">
    <location>
        <begin position="63"/>
        <end position="148"/>
    </location>
</feature>
<dbReference type="AlphaFoldDB" id="A0A918EWA7"/>
<reference evidence="4" key="2">
    <citation type="submission" date="2020-09" db="EMBL/GenBank/DDBJ databases">
        <authorList>
            <person name="Sun Q."/>
            <person name="Ohkuma M."/>
        </authorList>
    </citation>
    <scope>NUCLEOTIDE SEQUENCE</scope>
    <source>
        <strain evidence="4">JCM 3131</strain>
    </source>
</reference>
<dbReference type="Pfam" id="PF21348">
    <property type="entry name" value="RGL11_C"/>
    <property type="match status" value="1"/>
</dbReference>
<sequence>MGRRFTFPGTTGPRRLSRTAPMAGRARARLITAGVAALATAATAFTGPATATDDRHRPERPLRQMERLDRAPVAVKTGDGVFVGWRLLGLDPENTAFHVYRDGRRITRTPVRDATSLTDRHGTARSVYRVEVLRGGKVTERTAMFRVWSEQYKEIPVNRPAGGVTPAGQEYTYHLNDASVGDLDGDGRYEIVQKWEPSNAQDNSRSGYTGNVVLDAYTLDGEQLWRIDLGRNIRAGAHYTQLMVYDLNGDGRAEVTVKTADGTVDGRGKVIGDAAADHRNGSGYVLTGPEYLTVFDGRTGAAVDTVDYVPGRGDTCAWGDCYGNRADRFLAGVAYLDGRRPSVVFARGYYTRSTLTAFDFDGKRLKQRWAFDSDELGAEYEGQGNHNLSVADVDGDARDEIVYGSLTVDDDGSPLYNTRLGHGDSLHVSDLDPSRPGLEVFAAHESMSSSGNRGATFRDAATGEIIHSMPATRDIGRAAAGDIDPTHPGAEAWAVTATGAWNSREGELRAADGTLLGTSIPSANHMIWWDGDPLREILDHDFDEAADPAGRPYVAKWDWRSGTQNTVFRPEGVHTNNWTKGNPVLQADLYGDWREEVIYRAQDESALRVYTTTAGTDLRLPTLMHDPQYRLGVAWQNTAYNQPPWTGYFIGKGMKQPPRPAIRYTR</sequence>
<dbReference type="InterPro" id="IPR013783">
    <property type="entry name" value="Ig-like_fold"/>
</dbReference>
<dbReference type="CDD" id="cd10318">
    <property type="entry name" value="RGL11"/>
    <property type="match status" value="1"/>
</dbReference>
<proteinExistence type="predicted"/>
<accession>A0A918EWA7</accession>
<evidence type="ECO:0000313" key="5">
    <source>
        <dbReference type="Proteomes" id="UP000620156"/>
    </source>
</evidence>
<dbReference type="SUPFAM" id="SSF69318">
    <property type="entry name" value="Integrin alpha N-terminal domain"/>
    <property type="match status" value="1"/>
</dbReference>
<dbReference type="InterPro" id="IPR041624">
    <property type="entry name" value="RGI_lyase"/>
</dbReference>
<dbReference type="RefSeq" id="WP_308429839.1">
    <property type="nucleotide sequence ID" value="NZ_BMQK01000018.1"/>
</dbReference>
<feature type="region of interest" description="Disordered" evidence="1">
    <location>
        <begin position="1"/>
        <end position="21"/>
    </location>
</feature>
<organism evidence="4 5">
    <name type="scientific">Streptomyces ruber</name>
    <dbReference type="NCBI Taxonomy" id="83378"/>
    <lineage>
        <taxon>Bacteria</taxon>
        <taxon>Bacillati</taxon>
        <taxon>Actinomycetota</taxon>
        <taxon>Actinomycetes</taxon>
        <taxon>Kitasatosporales</taxon>
        <taxon>Streptomycetaceae</taxon>
        <taxon>Streptomyces</taxon>
    </lineage>
</organism>
<dbReference type="Gene3D" id="2.60.40.10">
    <property type="entry name" value="Immunoglobulins"/>
    <property type="match status" value="1"/>
</dbReference>
<dbReference type="PANTHER" id="PTHR43118">
    <property type="entry name" value="RHAMNOGALACTURONAN LYASE (EUROFUNG)"/>
    <property type="match status" value="1"/>
</dbReference>
<dbReference type="InterPro" id="IPR034641">
    <property type="entry name" value="RGL11"/>
</dbReference>
<dbReference type="Pfam" id="PF18370">
    <property type="entry name" value="RGI_lyase"/>
    <property type="match status" value="1"/>
</dbReference>
<gene>
    <name evidence="4" type="primary">yesX</name>
    <name evidence="4" type="ORF">GCM10010145_58880</name>
</gene>
<comment type="caution">
    <text evidence="4">The sequence shown here is derived from an EMBL/GenBank/DDBJ whole genome shotgun (WGS) entry which is preliminary data.</text>
</comment>
<evidence type="ECO:0000259" key="2">
    <source>
        <dbReference type="Pfam" id="PF18370"/>
    </source>
</evidence>
<evidence type="ECO:0000313" key="4">
    <source>
        <dbReference type="EMBL" id="GGQ81361.1"/>
    </source>
</evidence>
<keyword evidence="5" id="KW-1185">Reference proteome</keyword>